<dbReference type="InterPro" id="IPR009008">
    <property type="entry name" value="Val/Leu/Ile-tRNA-synth_edit"/>
</dbReference>
<dbReference type="SUPFAM" id="SSF47323">
    <property type="entry name" value="Anticodon-binding domain of a subclass of class I aminoacyl-tRNA synthetases"/>
    <property type="match status" value="1"/>
</dbReference>
<evidence type="ECO:0000313" key="11">
    <source>
        <dbReference type="EMBL" id="WPX96216.1"/>
    </source>
</evidence>
<dbReference type="InterPro" id="IPR022874">
    <property type="entry name" value="Valine-tRNA_ligase_type_2"/>
</dbReference>
<dbReference type="CDD" id="cd07962">
    <property type="entry name" value="Anticodon_Ia_Val"/>
    <property type="match status" value="1"/>
</dbReference>
<keyword evidence="2 8" id="KW-0436">Ligase</keyword>
<evidence type="ECO:0000256" key="2">
    <source>
        <dbReference type="ARBA" id="ARBA00022598"/>
    </source>
</evidence>
<keyword evidence="6 8" id="KW-0030">Aminoacyl-tRNA synthetase</keyword>
<dbReference type="Proteomes" id="UP001327219">
    <property type="component" value="Chromosome"/>
</dbReference>
<evidence type="ECO:0000256" key="5">
    <source>
        <dbReference type="ARBA" id="ARBA00022917"/>
    </source>
</evidence>
<feature type="domain" description="Methionyl/Valyl/Leucyl/Isoleucyl-tRNA synthetase anticodon-binding" evidence="10">
    <location>
        <begin position="621"/>
        <end position="768"/>
    </location>
</feature>
<sequence length="827" mass="95688">MGLHDKLDMSKIESKWQKIWKENNAYKWDISCSRAETFSIDTPPPTVSGELHMGHVFSYTQADFIARFQRMYGKNVFYPIGFDDNGLPTERLVEKVKKIKSKDLSRNEFVKICQEVVAEVEQKYRETFQSLGLSFDWDQEYQTIGEKSRKLSQMSFIDLYNKGKIIRKFGPSFWDVIDQTAIAQAENVNKEQVGVLNDIKFKTNDGQDIIIATTRPEMLPACVAVFYHPDDLRYSHLIGKKAVVPFFDHSVDILPDHDVEQEKGTGLVMCCTFGDIQDIEWWRRHKLGTKECISPHGKMKNAGFLNDMKIKDARLFIIEKLKQDGKLVKQTEVIQNVKCAERSGGVLEIIPTDQWYIEVLPYKDQLHKKNDECNWYPKFMKERLTNWINGLNQDWCISRQRYFGVPFPVWYSKRKGEEGKVLLPKIHQLPVDPYTDLPEGYTADEVQPETDVMDTWATSALTPQLSSLGINDELMIDKVRHSKLFPFDLRPQAHEIIRIWAFGTIVKAMYHQDTIPWKNLMISGWCLAADQSKMSKSKGNVIVPEKLIKEQGADVIRYWASNSKLGTDIIYNEQAFKIAKKLITKLWNAAKFVESHIKYVSDNHINVNDDVSKGQIFCDLDLWIISKLHQVINAATKSLNEYEYCDARTAVESFFWHNFCDNYLELVKARVYDELNQSPEQKYSAALTLRYVIHAILRLFSPYIPHVTDEINSALFMGSESITRINQWPKVDHYYFDEKYVKLGDDVVNILELIRKYKSMNELSLRAEIGEVTYSIEGREEIMPMSALLDLKNAANCESLSFNVRINTVEKLESDCGKYNVSVAYKG</sequence>
<dbReference type="InterPro" id="IPR009080">
    <property type="entry name" value="tRNAsynth_Ia_anticodon-bd"/>
</dbReference>
<comment type="subunit">
    <text evidence="8">Monomer.</text>
</comment>
<accession>A0ABZ0UJE0</accession>
<feature type="binding site" evidence="8">
    <location>
        <position position="536"/>
    </location>
    <ligand>
        <name>ATP</name>
        <dbReference type="ChEBI" id="CHEBI:30616"/>
    </ligand>
</feature>
<dbReference type="InterPro" id="IPR033705">
    <property type="entry name" value="Anticodon_Ia_Val"/>
</dbReference>
<dbReference type="GO" id="GO:0016874">
    <property type="term" value="F:ligase activity"/>
    <property type="evidence" value="ECO:0007669"/>
    <property type="project" value="UniProtKB-KW"/>
</dbReference>
<keyword evidence="5 8" id="KW-0648">Protein biosynthesis</keyword>
<feature type="domain" description="Aminoacyl-tRNA synthetase class Ia" evidence="9">
    <location>
        <begin position="15"/>
        <end position="569"/>
    </location>
</feature>
<dbReference type="Pfam" id="PF08264">
    <property type="entry name" value="Anticodon_1"/>
    <property type="match status" value="1"/>
</dbReference>
<dbReference type="SUPFAM" id="SSF52374">
    <property type="entry name" value="Nucleotidylyl transferase"/>
    <property type="match status" value="1"/>
</dbReference>
<comment type="function">
    <text evidence="8">Catalyzes the attachment of valine to tRNA(Val). As ValRS can inadvertently accommodate and process structurally similar amino acids such as threonine, to avoid such errors, it has a 'posttransfer' editing activity that hydrolyzes mischarged Thr-tRNA(Val) in a tRNA-dependent manner.</text>
</comment>
<dbReference type="InterPro" id="IPR014729">
    <property type="entry name" value="Rossmann-like_a/b/a_fold"/>
</dbReference>
<dbReference type="PRINTS" id="PR00986">
    <property type="entry name" value="TRNASYNTHVAL"/>
</dbReference>
<protein>
    <recommendedName>
        <fullName evidence="8">Valine--tRNA ligase</fullName>
        <ecNumber evidence="8">6.1.1.9</ecNumber>
    </recommendedName>
    <alternativeName>
        <fullName evidence="8">Valyl-tRNA synthetase</fullName>
        <shortName evidence="8">ValRS</shortName>
    </alternativeName>
</protein>
<comment type="catalytic activity">
    <reaction evidence="7 8">
        <text>tRNA(Val) + L-valine + ATP = L-valyl-tRNA(Val) + AMP + diphosphate</text>
        <dbReference type="Rhea" id="RHEA:10704"/>
        <dbReference type="Rhea" id="RHEA-COMP:9672"/>
        <dbReference type="Rhea" id="RHEA-COMP:9708"/>
        <dbReference type="ChEBI" id="CHEBI:30616"/>
        <dbReference type="ChEBI" id="CHEBI:33019"/>
        <dbReference type="ChEBI" id="CHEBI:57762"/>
        <dbReference type="ChEBI" id="CHEBI:78442"/>
        <dbReference type="ChEBI" id="CHEBI:78537"/>
        <dbReference type="ChEBI" id="CHEBI:456215"/>
        <dbReference type="EC" id="6.1.1.9"/>
    </reaction>
</comment>
<evidence type="ECO:0000256" key="1">
    <source>
        <dbReference type="ARBA" id="ARBA00022490"/>
    </source>
</evidence>
<reference evidence="11 12" key="1">
    <citation type="submission" date="2022-11" db="EMBL/GenBank/DDBJ databases">
        <title>Host association and intracellularity evolved multiple times independently in the Rickettsiales.</title>
        <authorList>
            <person name="Castelli M."/>
            <person name="Nardi T."/>
            <person name="Gammuto L."/>
            <person name="Bellinzona G."/>
            <person name="Sabaneyeva E."/>
            <person name="Potekhin A."/>
            <person name="Serra V."/>
            <person name="Petroni G."/>
            <person name="Sassera D."/>
        </authorList>
    </citation>
    <scope>NUCLEOTIDE SEQUENCE [LARGE SCALE GENOMIC DNA]</scope>
    <source>
        <strain evidence="11 12">NDG2</strain>
    </source>
</reference>
<evidence type="ECO:0000256" key="6">
    <source>
        <dbReference type="ARBA" id="ARBA00023146"/>
    </source>
</evidence>
<feature type="short sequence motif" description="'HIGH' region" evidence="8">
    <location>
        <begin position="45"/>
        <end position="55"/>
    </location>
</feature>
<evidence type="ECO:0000259" key="10">
    <source>
        <dbReference type="Pfam" id="PF08264"/>
    </source>
</evidence>
<proteinExistence type="inferred from homology"/>
<comment type="domain">
    <text evidence="8">ValRS has two distinct active sites: one for aminoacylation and one for editing. The misactivated threonine is translocated from the active site to the editing site.</text>
</comment>
<dbReference type="InterPro" id="IPR013155">
    <property type="entry name" value="M/V/L/I-tRNA-synth_anticd-bd"/>
</dbReference>
<dbReference type="HAMAP" id="MF_02005">
    <property type="entry name" value="Val_tRNA_synth_type2"/>
    <property type="match status" value="1"/>
</dbReference>
<dbReference type="PANTHER" id="PTHR11946">
    <property type="entry name" value="VALYL-TRNA SYNTHETASES"/>
    <property type="match status" value="1"/>
</dbReference>
<name>A0ABZ0UJE0_9RICK</name>
<organism evidence="11 12">
    <name type="scientific">Candidatus Bandiella euplotis</name>
    <dbReference type="NCBI Taxonomy" id="1664265"/>
    <lineage>
        <taxon>Bacteria</taxon>
        <taxon>Pseudomonadati</taxon>
        <taxon>Pseudomonadota</taxon>
        <taxon>Alphaproteobacteria</taxon>
        <taxon>Rickettsiales</taxon>
        <taxon>Candidatus Midichloriaceae</taxon>
        <taxon>Candidatus Bandiella</taxon>
    </lineage>
</organism>
<dbReference type="InterPro" id="IPR002303">
    <property type="entry name" value="Valyl-tRNA_ligase"/>
</dbReference>
<dbReference type="EC" id="6.1.1.9" evidence="8"/>
<dbReference type="EMBL" id="CP110820">
    <property type="protein sequence ID" value="WPX96216.1"/>
    <property type="molecule type" value="Genomic_DNA"/>
</dbReference>
<evidence type="ECO:0000259" key="9">
    <source>
        <dbReference type="Pfam" id="PF00133"/>
    </source>
</evidence>
<dbReference type="InterPro" id="IPR001412">
    <property type="entry name" value="aa-tRNA-synth_I_CS"/>
</dbReference>
<dbReference type="Gene3D" id="1.10.730.10">
    <property type="entry name" value="Isoleucyl-tRNA Synthetase, Domain 1"/>
    <property type="match status" value="1"/>
</dbReference>
<dbReference type="SUPFAM" id="SSF50677">
    <property type="entry name" value="ValRS/IleRS/LeuRS editing domain"/>
    <property type="match status" value="1"/>
</dbReference>
<dbReference type="NCBIfam" id="TIGR00422">
    <property type="entry name" value="valS"/>
    <property type="match status" value="1"/>
</dbReference>
<comment type="subcellular location">
    <subcellularLocation>
        <location evidence="8">Cytoplasm</location>
    </subcellularLocation>
</comment>
<dbReference type="InterPro" id="IPR002300">
    <property type="entry name" value="aa-tRNA-synth_Ia"/>
</dbReference>
<feature type="short sequence motif" description="'KMSKS' region" evidence="8">
    <location>
        <begin position="533"/>
        <end position="537"/>
    </location>
</feature>
<evidence type="ECO:0000313" key="12">
    <source>
        <dbReference type="Proteomes" id="UP001327219"/>
    </source>
</evidence>
<evidence type="ECO:0000256" key="7">
    <source>
        <dbReference type="ARBA" id="ARBA00047552"/>
    </source>
</evidence>
<comment type="similarity">
    <text evidence="8">Belongs to the class-I aminoacyl-tRNA synthetase family. ValS type 2 subfamily.</text>
</comment>
<evidence type="ECO:0000256" key="8">
    <source>
        <dbReference type="HAMAP-Rule" id="MF_02005"/>
    </source>
</evidence>
<dbReference type="NCBIfam" id="NF009687">
    <property type="entry name" value="PRK13208.1"/>
    <property type="match status" value="1"/>
</dbReference>
<keyword evidence="12" id="KW-1185">Reference proteome</keyword>
<keyword evidence="4 8" id="KW-0067">ATP-binding</keyword>
<gene>
    <name evidence="8" type="primary">valS</name>
    <name evidence="11" type="ORF">Bandiella_00325</name>
</gene>
<evidence type="ECO:0000256" key="4">
    <source>
        <dbReference type="ARBA" id="ARBA00022840"/>
    </source>
</evidence>
<dbReference type="Gene3D" id="3.40.50.620">
    <property type="entry name" value="HUPs"/>
    <property type="match status" value="2"/>
</dbReference>
<evidence type="ECO:0000256" key="3">
    <source>
        <dbReference type="ARBA" id="ARBA00022741"/>
    </source>
</evidence>
<dbReference type="PROSITE" id="PS00178">
    <property type="entry name" value="AA_TRNA_LIGASE_I"/>
    <property type="match status" value="1"/>
</dbReference>
<keyword evidence="3 8" id="KW-0547">Nucleotide-binding</keyword>
<dbReference type="Pfam" id="PF00133">
    <property type="entry name" value="tRNA-synt_1"/>
    <property type="match status" value="1"/>
</dbReference>
<keyword evidence="1 8" id="KW-0963">Cytoplasm</keyword>
<dbReference type="PANTHER" id="PTHR11946:SF93">
    <property type="entry name" value="VALINE--TRNA LIGASE, CHLOROPLASTIC_MITOCHONDRIAL 2"/>
    <property type="match status" value="1"/>
</dbReference>
<dbReference type="RefSeq" id="WP_323733372.1">
    <property type="nucleotide sequence ID" value="NZ_CP110820.1"/>
</dbReference>